<dbReference type="EMBL" id="KV424113">
    <property type="protein sequence ID" value="KZT51321.1"/>
    <property type="molecule type" value="Genomic_DNA"/>
</dbReference>
<keyword evidence="2" id="KW-1185">Reference proteome</keyword>
<evidence type="ECO:0000313" key="2">
    <source>
        <dbReference type="Proteomes" id="UP000076842"/>
    </source>
</evidence>
<dbReference type="AlphaFoldDB" id="A0A165CSL5"/>
<reference evidence="1 2" key="1">
    <citation type="journal article" date="2016" name="Mol. Biol. Evol.">
        <title>Comparative Genomics of Early-Diverging Mushroom-Forming Fungi Provides Insights into the Origins of Lignocellulose Decay Capabilities.</title>
        <authorList>
            <person name="Nagy L.G."/>
            <person name="Riley R."/>
            <person name="Tritt A."/>
            <person name="Adam C."/>
            <person name="Daum C."/>
            <person name="Floudas D."/>
            <person name="Sun H."/>
            <person name="Yadav J.S."/>
            <person name="Pangilinan J."/>
            <person name="Larsson K.H."/>
            <person name="Matsuura K."/>
            <person name="Barry K."/>
            <person name="Labutti K."/>
            <person name="Kuo R."/>
            <person name="Ohm R.A."/>
            <person name="Bhattacharya S.S."/>
            <person name="Shirouzu T."/>
            <person name="Yoshinaga Y."/>
            <person name="Martin F.M."/>
            <person name="Grigoriev I.V."/>
            <person name="Hibbett D.S."/>
        </authorList>
    </citation>
    <scope>NUCLEOTIDE SEQUENCE [LARGE SCALE GENOMIC DNA]</scope>
    <source>
        <strain evidence="1 2">HHB12733</strain>
    </source>
</reference>
<dbReference type="Proteomes" id="UP000076842">
    <property type="component" value="Unassembled WGS sequence"/>
</dbReference>
<protein>
    <submittedName>
        <fullName evidence="1">Uncharacterized protein</fullName>
    </submittedName>
</protein>
<evidence type="ECO:0000313" key="1">
    <source>
        <dbReference type="EMBL" id="KZT51321.1"/>
    </source>
</evidence>
<accession>A0A165CSL5</accession>
<gene>
    <name evidence="1" type="ORF">CALCODRAFT_144167</name>
</gene>
<organism evidence="1 2">
    <name type="scientific">Calocera cornea HHB12733</name>
    <dbReference type="NCBI Taxonomy" id="1353952"/>
    <lineage>
        <taxon>Eukaryota</taxon>
        <taxon>Fungi</taxon>
        <taxon>Dikarya</taxon>
        <taxon>Basidiomycota</taxon>
        <taxon>Agaricomycotina</taxon>
        <taxon>Dacrymycetes</taxon>
        <taxon>Dacrymycetales</taxon>
        <taxon>Dacrymycetaceae</taxon>
        <taxon>Calocera</taxon>
    </lineage>
</organism>
<dbReference type="InParanoid" id="A0A165CSL5"/>
<sequence length="285" mass="31370">MVGDVVSWEAVVSALTDADEPASSIQVLNTAYDRNRRYLSTGLGPQNILARDCGSTGSQVQALCGAHGWRLQHHCTDISLAGEARSSAGRLSKARQWVFGVGDVPCKFISVSFRAEFGDSHEKTLLVQTVASQQSEGQRQSSEYLISFDELQELIRRISWPSCTVAEAEPETSTTVIGGAGQAGHSRPQHSWASLDLGLLVSQMPWDAYLVAFCPVQEYRLQPNTRDLPRTATRAMQDVEEWLTAVRLCVDAASGARTDWIRVALFWNDDQDGHSAVSWQGHYMV</sequence>
<proteinExistence type="predicted"/>
<name>A0A165CSL5_9BASI</name>